<name>A0ABV5AS11_9BACL</name>
<feature type="transmembrane region" description="Helical" evidence="1">
    <location>
        <begin position="15"/>
        <end position="32"/>
    </location>
</feature>
<evidence type="ECO:0000313" key="2">
    <source>
        <dbReference type="EMBL" id="MFB5267006.1"/>
    </source>
</evidence>
<organism evidence="2 3">
    <name type="scientific">Paenibacillus enshidis</name>
    <dbReference type="NCBI Taxonomy" id="1458439"/>
    <lineage>
        <taxon>Bacteria</taxon>
        <taxon>Bacillati</taxon>
        <taxon>Bacillota</taxon>
        <taxon>Bacilli</taxon>
        <taxon>Bacillales</taxon>
        <taxon>Paenibacillaceae</taxon>
        <taxon>Paenibacillus</taxon>
    </lineage>
</organism>
<evidence type="ECO:0000256" key="1">
    <source>
        <dbReference type="SAM" id="Phobius"/>
    </source>
</evidence>
<feature type="transmembrane region" description="Helical" evidence="1">
    <location>
        <begin position="38"/>
        <end position="57"/>
    </location>
</feature>
<sequence length="80" mass="8614">MNNFDWKRKVASRKFWALLAGLATSALTIYGYSSDSEVTVKIVGLIGAFGSIAIYMLSEAYVDGQSATKSAGTKPDEDTK</sequence>
<dbReference type="Proteomes" id="UP001580346">
    <property type="component" value="Unassembled WGS sequence"/>
</dbReference>
<keyword evidence="1" id="KW-0812">Transmembrane</keyword>
<proteinExistence type="predicted"/>
<gene>
    <name evidence="2" type="ORF">ACE41H_09435</name>
</gene>
<accession>A0ABV5AS11</accession>
<keyword evidence="3" id="KW-1185">Reference proteome</keyword>
<comment type="caution">
    <text evidence="2">The sequence shown here is derived from an EMBL/GenBank/DDBJ whole genome shotgun (WGS) entry which is preliminary data.</text>
</comment>
<reference evidence="2 3" key="1">
    <citation type="submission" date="2024-09" db="EMBL/GenBank/DDBJ databases">
        <title>Paenibacillus zeirhizospherea sp. nov., isolated from surface of the maize (Zea mays) roots in a horticulture field, Hungary.</title>
        <authorList>
            <person name="Marton D."/>
            <person name="Farkas M."/>
            <person name="Bedics A."/>
            <person name="Toth E."/>
            <person name="Tancsics A."/>
            <person name="Boka K."/>
            <person name="Maroti G."/>
            <person name="Kriszt B."/>
            <person name="Cserhati M."/>
        </authorList>
    </citation>
    <scope>NUCLEOTIDE SEQUENCE [LARGE SCALE GENOMIC DNA]</scope>
    <source>
        <strain evidence="2 3">KCTC 33519</strain>
    </source>
</reference>
<keyword evidence="1" id="KW-0472">Membrane</keyword>
<evidence type="ECO:0000313" key="3">
    <source>
        <dbReference type="Proteomes" id="UP001580346"/>
    </source>
</evidence>
<protein>
    <recommendedName>
        <fullName evidence="4">Holin</fullName>
    </recommendedName>
</protein>
<dbReference type="EMBL" id="JBHHMI010000006">
    <property type="protein sequence ID" value="MFB5267006.1"/>
    <property type="molecule type" value="Genomic_DNA"/>
</dbReference>
<keyword evidence="1" id="KW-1133">Transmembrane helix</keyword>
<evidence type="ECO:0008006" key="4">
    <source>
        <dbReference type="Google" id="ProtNLM"/>
    </source>
</evidence>
<dbReference type="RefSeq" id="WP_375354969.1">
    <property type="nucleotide sequence ID" value="NZ_JBHHMI010000006.1"/>
</dbReference>